<dbReference type="Proteomes" id="UP000603141">
    <property type="component" value="Unassembled WGS sequence"/>
</dbReference>
<name>A0A934VRP3_9BACT</name>
<feature type="signal peptide" evidence="1">
    <location>
        <begin position="1"/>
        <end position="22"/>
    </location>
</feature>
<organism evidence="2 3">
    <name type="scientific">Luteolibacter pohnpeiensis</name>
    <dbReference type="NCBI Taxonomy" id="454153"/>
    <lineage>
        <taxon>Bacteria</taxon>
        <taxon>Pseudomonadati</taxon>
        <taxon>Verrucomicrobiota</taxon>
        <taxon>Verrucomicrobiia</taxon>
        <taxon>Verrucomicrobiales</taxon>
        <taxon>Verrucomicrobiaceae</taxon>
        <taxon>Luteolibacter</taxon>
    </lineage>
</organism>
<protein>
    <submittedName>
        <fullName evidence="2">PEP-CTERM sorting domain-containing protein</fullName>
    </submittedName>
</protein>
<evidence type="ECO:0000256" key="1">
    <source>
        <dbReference type="SAM" id="SignalP"/>
    </source>
</evidence>
<proteinExistence type="predicted"/>
<evidence type="ECO:0000313" key="2">
    <source>
        <dbReference type="EMBL" id="MBK1883431.1"/>
    </source>
</evidence>
<sequence>MKSKSLLTLVLSPILLSGTAFAAYTPVGVTGWTEDIVINNPSPYNESVTSTMDGGYGTPENNTWIEAGTYTRNEGDEFYFNGLVAGTHTSIGPSGAEFVFQNFTGNNALLLESGITQTLSLDSLASYSSLVFIGAAAGGGAAEVTVTLHFSDFTTATFSSPDGIARDWFDSGSTEAAYLVGGRASNKSEEGYTLLFDNNNDAIRLHEYVVDLALADQSKELVSIDVTNSGSGGRVALFAVSGEAIPEPSVALLSGAALLGLGLRRRRN</sequence>
<accession>A0A934VRP3</accession>
<reference evidence="2" key="1">
    <citation type="submission" date="2021-01" db="EMBL/GenBank/DDBJ databases">
        <title>Modified the classification status of verrucomicrobia.</title>
        <authorList>
            <person name="Feng X."/>
        </authorList>
    </citation>
    <scope>NUCLEOTIDE SEQUENCE</scope>
    <source>
        <strain evidence="2">KCTC 22041</strain>
    </source>
</reference>
<keyword evidence="1" id="KW-0732">Signal</keyword>
<dbReference type="EMBL" id="JAENIJ010000021">
    <property type="protein sequence ID" value="MBK1883431.1"/>
    <property type="molecule type" value="Genomic_DNA"/>
</dbReference>
<dbReference type="InterPro" id="IPR013424">
    <property type="entry name" value="Ice-binding_C"/>
</dbReference>
<dbReference type="RefSeq" id="WP_200271578.1">
    <property type="nucleotide sequence ID" value="NZ_JAENIJ010000021.1"/>
</dbReference>
<keyword evidence="3" id="KW-1185">Reference proteome</keyword>
<evidence type="ECO:0000313" key="3">
    <source>
        <dbReference type="Proteomes" id="UP000603141"/>
    </source>
</evidence>
<dbReference type="NCBIfam" id="TIGR02595">
    <property type="entry name" value="PEP_CTERM"/>
    <property type="match status" value="1"/>
</dbReference>
<comment type="caution">
    <text evidence="2">The sequence shown here is derived from an EMBL/GenBank/DDBJ whole genome shotgun (WGS) entry which is preliminary data.</text>
</comment>
<gene>
    <name evidence="2" type="ORF">JIN85_13475</name>
</gene>
<feature type="chain" id="PRO_5036691784" evidence="1">
    <location>
        <begin position="23"/>
        <end position="268"/>
    </location>
</feature>
<dbReference type="AlphaFoldDB" id="A0A934VRP3"/>